<dbReference type="InterPro" id="IPR001792">
    <property type="entry name" value="Acylphosphatase-like_dom"/>
</dbReference>
<gene>
    <name evidence="9" type="ORF">FJAP1339_LOCUS6533</name>
    <name evidence="10" type="ORF">FJAP1339_LOCUS6534</name>
</gene>
<dbReference type="EMBL" id="HBHR01013257">
    <property type="protein sequence ID" value="CAD9864574.1"/>
    <property type="molecule type" value="Transcribed_RNA"/>
</dbReference>
<dbReference type="PANTHER" id="PTHR10029">
    <property type="entry name" value="ACYLPHOSPHATASE"/>
    <property type="match status" value="1"/>
</dbReference>
<dbReference type="InterPro" id="IPR020456">
    <property type="entry name" value="Acylphosphatase"/>
</dbReference>
<reference evidence="9" key="1">
    <citation type="submission" date="2021-01" db="EMBL/GenBank/DDBJ databases">
        <authorList>
            <person name="Corre E."/>
            <person name="Pelletier E."/>
            <person name="Niang G."/>
            <person name="Scheremetjew M."/>
            <person name="Finn R."/>
            <person name="Kale V."/>
            <person name="Holt S."/>
            <person name="Cochrane G."/>
            <person name="Meng A."/>
            <person name="Brown T."/>
            <person name="Cohen L."/>
        </authorList>
    </citation>
    <scope>NUCLEOTIDE SEQUENCE</scope>
    <source>
        <strain evidence="9">CCMP1661</strain>
    </source>
</reference>
<dbReference type="PROSITE" id="PS51160">
    <property type="entry name" value="ACYLPHOSPHATASE_3"/>
    <property type="match status" value="1"/>
</dbReference>
<dbReference type="PANTHER" id="PTHR10029:SF3">
    <property type="entry name" value="ACYLPHOSPHATASE-RELATED"/>
    <property type="match status" value="1"/>
</dbReference>
<feature type="active site" evidence="5">
    <location>
        <position position="71"/>
    </location>
</feature>
<keyword evidence="7" id="KW-0732">Signal</keyword>
<keyword evidence="3 5" id="KW-0378">Hydrolase</keyword>
<evidence type="ECO:0000256" key="3">
    <source>
        <dbReference type="ARBA" id="ARBA00022801"/>
    </source>
</evidence>
<feature type="chain" id="PRO_5035676988" description="acylphosphatase" evidence="7">
    <location>
        <begin position="26"/>
        <end position="191"/>
    </location>
</feature>
<dbReference type="Gene3D" id="3.30.70.100">
    <property type="match status" value="1"/>
</dbReference>
<feature type="signal peptide" evidence="7">
    <location>
        <begin position="1"/>
        <end position="25"/>
    </location>
</feature>
<sequence length="191" mass="21221">MAFFHFFQLFFLTCIIFGKFRTSYSQPEGWRMVDRFYGFRFEVSGTVQDVGFRKSTQDAAEVLGCFGWVQNTDHGTVVGEGRCSKWNGPLLVGWLRAGPTAAAEAAAASEDENIAGSLVALANQLPRQAVGSLVTSVEVKEYEDTKIKLHFSHFKILPDTRVTCFRDPPHQCAEFASNAPGHETATTHHEL</sequence>
<dbReference type="InterPro" id="IPR036046">
    <property type="entry name" value="Acylphosphatase-like_dom_sf"/>
</dbReference>
<dbReference type="GO" id="GO:0003998">
    <property type="term" value="F:acylphosphatase activity"/>
    <property type="evidence" value="ECO:0007669"/>
    <property type="project" value="UniProtKB-EC"/>
</dbReference>
<organism evidence="9">
    <name type="scientific">Fibrocapsa japonica</name>
    <dbReference type="NCBI Taxonomy" id="94617"/>
    <lineage>
        <taxon>Eukaryota</taxon>
        <taxon>Sar</taxon>
        <taxon>Stramenopiles</taxon>
        <taxon>Ochrophyta</taxon>
        <taxon>Raphidophyceae</taxon>
        <taxon>Chattonellales</taxon>
        <taxon>Chattonellaceae</taxon>
        <taxon>Fibrocapsa</taxon>
    </lineage>
</organism>
<protein>
    <recommendedName>
        <fullName evidence="2 5">acylphosphatase</fullName>
        <ecNumber evidence="2 5">3.6.1.7</ecNumber>
    </recommendedName>
</protein>
<evidence type="ECO:0000259" key="8">
    <source>
        <dbReference type="PROSITE" id="PS51160"/>
    </source>
</evidence>
<dbReference type="Pfam" id="PF00708">
    <property type="entry name" value="Acylphosphatase"/>
    <property type="match status" value="1"/>
</dbReference>
<proteinExistence type="inferred from homology"/>
<accession>A0A6U1NP13</accession>
<evidence type="ECO:0000313" key="10">
    <source>
        <dbReference type="EMBL" id="CAD9864574.1"/>
    </source>
</evidence>
<evidence type="ECO:0000256" key="2">
    <source>
        <dbReference type="ARBA" id="ARBA00012150"/>
    </source>
</evidence>
<evidence type="ECO:0000256" key="1">
    <source>
        <dbReference type="ARBA" id="ARBA00005614"/>
    </source>
</evidence>
<evidence type="ECO:0000256" key="7">
    <source>
        <dbReference type="SAM" id="SignalP"/>
    </source>
</evidence>
<evidence type="ECO:0000313" key="9">
    <source>
        <dbReference type="EMBL" id="CAD9864572.1"/>
    </source>
</evidence>
<comment type="catalytic activity">
    <reaction evidence="4 5">
        <text>an acyl phosphate + H2O = a carboxylate + phosphate + H(+)</text>
        <dbReference type="Rhea" id="RHEA:14965"/>
        <dbReference type="ChEBI" id="CHEBI:15377"/>
        <dbReference type="ChEBI" id="CHEBI:15378"/>
        <dbReference type="ChEBI" id="CHEBI:29067"/>
        <dbReference type="ChEBI" id="CHEBI:43474"/>
        <dbReference type="ChEBI" id="CHEBI:59918"/>
        <dbReference type="EC" id="3.6.1.7"/>
    </reaction>
</comment>
<comment type="similarity">
    <text evidence="1 6">Belongs to the acylphosphatase family.</text>
</comment>
<evidence type="ECO:0000256" key="6">
    <source>
        <dbReference type="RuleBase" id="RU004168"/>
    </source>
</evidence>
<name>A0A6U1NP13_9STRA</name>
<dbReference type="EC" id="3.6.1.7" evidence="2 5"/>
<dbReference type="SUPFAM" id="SSF54975">
    <property type="entry name" value="Acylphosphatase/BLUF domain-like"/>
    <property type="match status" value="1"/>
</dbReference>
<feature type="active site" evidence="5">
    <location>
        <position position="53"/>
    </location>
</feature>
<feature type="domain" description="Acylphosphatase-like" evidence="8">
    <location>
        <begin position="38"/>
        <end position="126"/>
    </location>
</feature>
<evidence type="ECO:0000256" key="5">
    <source>
        <dbReference type="PROSITE-ProRule" id="PRU00520"/>
    </source>
</evidence>
<dbReference type="AlphaFoldDB" id="A0A6U1NP13"/>
<dbReference type="PRINTS" id="PR00112">
    <property type="entry name" value="ACYLPHPHTASE"/>
</dbReference>
<evidence type="ECO:0000256" key="4">
    <source>
        <dbReference type="ARBA" id="ARBA00047645"/>
    </source>
</evidence>
<dbReference type="EMBL" id="HBHR01013256">
    <property type="protein sequence ID" value="CAD9864572.1"/>
    <property type="molecule type" value="Transcribed_RNA"/>
</dbReference>